<dbReference type="PROSITE" id="PS51767">
    <property type="entry name" value="PEPTIDASE_A1"/>
    <property type="match status" value="1"/>
</dbReference>
<evidence type="ECO:0000256" key="5">
    <source>
        <dbReference type="ARBA" id="ARBA00023180"/>
    </source>
</evidence>
<reference evidence="8" key="1">
    <citation type="submission" date="2020-07" db="EMBL/GenBank/DDBJ databases">
        <title>Ethylene signaling mediates host invasion by parasitic plants.</title>
        <authorList>
            <person name="Yoshida S."/>
        </authorList>
    </citation>
    <scope>NUCLEOTIDE SEQUENCE</scope>
    <source>
        <strain evidence="8">Okayama</strain>
    </source>
</reference>
<dbReference type="Proteomes" id="UP000653305">
    <property type="component" value="Unassembled WGS sequence"/>
</dbReference>
<dbReference type="InterPro" id="IPR032861">
    <property type="entry name" value="TAXi_N"/>
</dbReference>
<dbReference type="PANTHER" id="PTHR47967">
    <property type="entry name" value="OS07G0603500 PROTEIN-RELATED"/>
    <property type="match status" value="1"/>
</dbReference>
<keyword evidence="3" id="KW-0064">Aspartyl protease</keyword>
<evidence type="ECO:0000256" key="4">
    <source>
        <dbReference type="ARBA" id="ARBA00022801"/>
    </source>
</evidence>
<dbReference type="InterPro" id="IPR032799">
    <property type="entry name" value="TAXi_C"/>
</dbReference>
<accession>A0A830AXG8</accession>
<evidence type="ECO:0000313" key="9">
    <source>
        <dbReference type="Proteomes" id="UP000653305"/>
    </source>
</evidence>
<comment type="similarity">
    <text evidence="1">Belongs to the peptidase A1 family.</text>
</comment>
<evidence type="ECO:0000259" key="7">
    <source>
        <dbReference type="PROSITE" id="PS51767"/>
    </source>
</evidence>
<dbReference type="SUPFAM" id="SSF50630">
    <property type="entry name" value="Acid proteases"/>
    <property type="match status" value="1"/>
</dbReference>
<comment type="caution">
    <text evidence="8">The sequence shown here is derived from an EMBL/GenBank/DDBJ whole genome shotgun (WGS) entry which is preliminary data.</text>
</comment>
<dbReference type="InterPro" id="IPR051708">
    <property type="entry name" value="Plant_Aspart_Prot_A1"/>
</dbReference>
<evidence type="ECO:0000256" key="2">
    <source>
        <dbReference type="ARBA" id="ARBA00022670"/>
    </source>
</evidence>
<dbReference type="GO" id="GO:0004190">
    <property type="term" value="F:aspartic-type endopeptidase activity"/>
    <property type="evidence" value="ECO:0007669"/>
    <property type="project" value="UniProtKB-KW"/>
</dbReference>
<dbReference type="InterPro" id="IPR034161">
    <property type="entry name" value="Pepsin-like_plant"/>
</dbReference>
<sequence>MKQNLLTRILIVLSIIFFHKTAPRAKGFRLKLVPWDSPNSPLYPGKLTPLEKYQRIVGSLHHHLNSTHLNSTINLNEIQFPVEHQEDFRYSVDVKIGTPGTYVKLLVDTDGSFMWTQCLSTTHPPLSSKTYKKLPCNHRLCPKQFGKCIQKQCVYTIPDKLSGAKFKLAGSVDKFHIPGSKSQLDIVFGCSTRQYRNLSGILGLDRTPVSLLSQLGKKSGGGYSYCLHKGDSYLTLGEDISSVGKKVKTTPLIHNDHSTFLNLTDISVNGKRLGLSPSLFTLKNGGGVMDTGRPYTMLTKKAYDKVNKAFQRHFKGKLKMIHNTYWNLKPCYRLPAGFNKYPNMTFHFEGADLETEHTTIYEDTMGVACMGVTRGRRTVIGAVQQWDTKFMFDINKNVVKFYRDDCKDDTKE</sequence>
<protein>
    <submittedName>
        <fullName evidence="8">Aspartic proteinase nepenthesin-2</fullName>
    </submittedName>
</protein>
<name>A0A830AXG8_9LAMI</name>
<evidence type="ECO:0000256" key="6">
    <source>
        <dbReference type="SAM" id="SignalP"/>
    </source>
</evidence>
<feature type="domain" description="Peptidase A1" evidence="7">
    <location>
        <begin position="90"/>
        <end position="402"/>
    </location>
</feature>
<keyword evidence="4" id="KW-0378">Hydrolase</keyword>
<dbReference type="Pfam" id="PF14541">
    <property type="entry name" value="TAXi_C"/>
    <property type="match status" value="1"/>
</dbReference>
<feature type="signal peptide" evidence="6">
    <location>
        <begin position="1"/>
        <end position="27"/>
    </location>
</feature>
<dbReference type="OrthoDB" id="1072226at2759"/>
<evidence type="ECO:0000313" key="8">
    <source>
        <dbReference type="EMBL" id="GFP78676.1"/>
    </source>
</evidence>
<evidence type="ECO:0000256" key="3">
    <source>
        <dbReference type="ARBA" id="ARBA00022750"/>
    </source>
</evidence>
<keyword evidence="9" id="KW-1185">Reference proteome</keyword>
<dbReference type="EMBL" id="BMAC01000001">
    <property type="protein sequence ID" value="GFP78676.1"/>
    <property type="molecule type" value="Genomic_DNA"/>
</dbReference>
<keyword evidence="2" id="KW-0645">Protease</keyword>
<dbReference type="InterPro" id="IPR021109">
    <property type="entry name" value="Peptidase_aspartic_dom_sf"/>
</dbReference>
<dbReference type="Gene3D" id="2.40.70.10">
    <property type="entry name" value="Acid Proteases"/>
    <property type="match status" value="2"/>
</dbReference>
<keyword evidence="6" id="KW-0732">Signal</keyword>
<dbReference type="PANTHER" id="PTHR47967:SF123">
    <property type="entry name" value="ASPARTIC PROTEINASE NEPENTHESIN-1-LIKE"/>
    <property type="match status" value="1"/>
</dbReference>
<feature type="chain" id="PRO_5032821087" evidence="6">
    <location>
        <begin position="28"/>
        <end position="412"/>
    </location>
</feature>
<dbReference type="InterPro" id="IPR033121">
    <property type="entry name" value="PEPTIDASE_A1"/>
</dbReference>
<evidence type="ECO:0000256" key="1">
    <source>
        <dbReference type="ARBA" id="ARBA00007447"/>
    </source>
</evidence>
<organism evidence="8 9">
    <name type="scientific">Phtheirospermum japonicum</name>
    <dbReference type="NCBI Taxonomy" id="374723"/>
    <lineage>
        <taxon>Eukaryota</taxon>
        <taxon>Viridiplantae</taxon>
        <taxon>Streptophyta</taxon>
        <taxon>Embryophyta</taxon>
        <taxon>Tracheophyta</taxon>
        <taxon>Spermatophyta</taxon>
        <taxon>Magnoliopsida</taxon>
        <taxon>eudicotyledons</taxon>
        <taxon>Gunneridae</taxon>
        <taxon>Pentapetalae</taxon>
        <taxon>asterids</taxon>
        <taxon>lamiids</taxon>
        <taxon>Lamiales</taxon>
        <taxon>Orobanchaceae</taxon>
        <taxon>Orobanchaceae incertae sedis</taxon>
        <taxon>Phtheirospermum</taxon>
    </lineage>
</organism>
<dbReference type="AlphaFoldDB" id="A0A830AXG8"/>
<keyword evidence="5" id="KW-0325">Glycoprotein</keyword>
<dbReference type="Pfam" id="PF14543">
    <property type="entry name" value="TAXi_N"/>
    <property type="match status" value="1"/>
</dbReference>
<dbReference type="CDD" id="cd05476">
    <property type="entry name" value="pepsin_A_like_plant"/>
    <property type="match status" value="1"/>
</dbReference>
<dbReference type="GO" id="GO:0005576">
    <property type="term" value="C:extracellular region"/>
    <property type="evidence" value="ECO:0007669"/>
    <property type="project" value="TreeGrafter"/>
</dbReference>
<gene>
    <name evidence="8" type="ORF">PHJA_000011200</name>
</gene>
<dbReference type="GO" id="GO:0006508">
    <property type="term" value="P:proteolysis"/>
    <property type="evidence" value="ECO:0007669"/>
    <property type="project" value="UniProtKB-KW"/>
</dbReference>
<proteinExistence type="inferred from homology"/>